<proteinExistence type="predicted"/>
<name>A0A310SHP6_9HYME</name>
<accession>A0A310SHP6</accession>
<protein>
    <submittedName>
        <fullName evidence="1">Uncharacterized protein</fullName>
    </submittedName>
</protein>
<keyword evidence="2" id="KW-1185">Reference proteome</keyword>
<dbReference type="EMBL" id="KQ765809">
    <property type="protein sequence ID" value="OAD53805.1"/>
    <property type="molecule type" value="Genomic_DNA"/>
</dbReference>
<evidence type="ECO:0000313" key="1">
    <source>
        <dbReference type="EMBL" id="OAD53805.1"/>
    </source>
</evidence>
<dbReference type="AlphaFoldDB" id="A0A310SHP6"/>
<sequence>MKFLEKKPGHSLAIFLSVRNENPITSNHPISEWFTCNAPSYRRDVLELYAVRADSNRGKGSCYQLAGRNVVSTNLDQKGHFNISEGSVGRPQSWNSLRHFTVGNYIDDGKIGKGITMRRVEQVTQGGHDKKLVSKGSLHLDTSVQICHGKPRFPRPSVPGHANPGTPPCCASRGLNWIGNMRPFNPLFIYLEHQSSPVSVGASNERQRIDEGTFRVIEIIPEDIRGLDILGSQCISLAHSELSNITEIIRELDRNQLEYTEHSITLYLRLSELRAVVALSVAEQPKVNPFGTEELAAVIHSWYE</sequence>
<dbReference type="Proteomes" id="UP000250275">
    <property type="component" value="Unassembled WGS sequence"/>
</dbReference>
<reference evidence="1 2" key="1">
    <citation type="submission" date="2015-07" db="EMBL/GenBank/DDBJ databases">
        <title>The genome of Eufriesea mexicana.</title>
        <authorList>
            <person name="Pan H."/>
            <person name="Kapheim K."/>
        </authorList>
    </citation>
    <scope>NUCLEOTIDE SEQUENCE [LARGE SCALE GENOMIC DNA]</scope>
    <source>
        <strain evidence="1">0111107269</strain>
        <tissue evidence="1">Whole body</tissue>
    </source>
</reference>
<evidence type="ECO:0000313" key="2">
    <source>
        <dbReference type="Proteomes" id="UP000250275"/>
    </source>
</evidence>
<organism evidence="1 2">
    <name type="scientific">Eufriesea mexicana</name>
    <dbReference type="NCBI Taxonomy" id="516756"/>
    <lineage>
        <taxon>Eukaryota</taxon>
        <taxon>Metazoa</taxon>
        <taxon>Ecdysozoa</taxon>
        <taxon>Arthropoda</taxon>
        <taxon>Hexapoda</taxon>
        <taxon>Insecta</taxon>
        <taxon>Pterygota</taxon>
        <taxon>Neoptera</taxon>
        <taxon>Endopterygota</taxon>
        <taxon>Hymenoptera</taxon>
        <taxon>Apocrita</taxon>
        <taxon>Aculeata</taxon>
        <taxon>Apoidea</taxon>
        <taxon>Anthophila</taxon>
        <taxon>Apidae</taxon>
        <taxon>Eufriesea</taxon>
    </lineage>
</organism>
<gene>
    <name evidence="1" type="ORF">WN48_09073</name>
</gene>